<organism evidence="7 8">
    <name type="scientific">Neoarthrinium moseri</name>
    <dbReference type="NCBI Taxonomy" id="1658444"/>
    <lineage>
        <taxon>Eukaryota</taxon>
        <taxon>Fungi</taxon>
        <taxon>Dikarya</taxon>
        <taxon>Ascomycota</taxon>
        <taxon>Pezizomycotina</taxon>
        <taxon>Sordariomycetes</taxon>
        <taxon>Xylariomycetidae</taxon>
        <taxon>Amphisphaeriales</taxon>
        <taxon>Apiosporaceae</taxon>
        <taxon>Neoarthrinium</taxon>
    </lineage>
</organism>
<dbReference type="InterPro" id="IPR047146">
    <property type="entry name" value="Cyt_P450_E_CYP52_fungi"/>
</dbReference>
<dbReference type="GO" id="GO:0016705">
    <property type="term" value="F:oxidoreductase activity, acting on paired donors, with incorporation or reduction of molecular oxygen"/>
    <property type="evidence" value="ECO:0007669"/>
    <property type="project" value="InterPro"/>
</dbReference>
<dbReference type="Pfam" id="PF00067">
    <property type="entry name" value="p450"/>
    <property type="match status" value="1"/>
</dbReference>
<keyword evidence="3" id="KW-0479">Metal-binding</keyword>
<dbReference type="GO" id="GO:0004497">
    <property type="term" value="F:monooxygenase activity"/>
    <property type="evidence" value="ECO:0007669"/>
    <property type="project" value="UniProtKB-KW"/>
</dbReference>
<dbReference type="SUPFAM" id="SSF48264">
    <property type="entry name" value="Cytochrome P450"/>
    <property type="match status" value="1"/>
</dbReference>
<evidence type="ECO:0000256" key="3">
    <source>
        <dbReference type="ARBA" id="ARBA00022723"/>
    </source>
</evidence>
<dbReference type="Gene3D" id="1.10.630.10">
    <property type="entry name" value="Cytochrome P450"/>
    <property type="match status" value="1"/>
</dbReference>
<dbReference type="OrthoDB" id="1470350at2759"/>
<keyword evidence="5" id="KW-0408">Iron</keyword>
<gene>
    <name evidence="7" type="ORF">JX265_006970</name>
</gene>
<dbReference type="InterPro" id="IPR036396">
    <property type="entry name" value="Cyt_P450_sf"/>
</dbReference>
<reference evidence="7" key="1">
    <citation type="submission" date="2021-03" db="EMBL/GenBank/DDBJ databases">
        <title>Revisited historic fungal species revealed as producer of novel bioactive compounds through whole genome sequencing and comparative genomics.</title>
        <authorList>
            <person name="Vignolle G.A."/>
            <person name="Hochenegger N."/>
            <person name="Mach R.L."/>
            <person name="Mach-Aigner A.R."/>
            <person name="Javad Rahimi M."/>
            <person name="Salim K.A."/>
            <person name="Chan C.M."/>
            <person name="Lim L.B.L."/>
            <person name="Cai F."/>
            <person name="Druzhinina I.S."/>
            <person name="U'Ren J.M."/>
            <person name="Derntl C."/>
        </authorList>
    </citation>
    <scope>NUCLEOTIDE SEQUENCE</scope>
    <source>
        <strain evidence="7">TUCIM 5799</strain>
    </source>
</reference>
<dbReference type="Proteomes" id="UP000829685">
    <property type="component" value="Unassembled WGS sequence"/>
</dbReference>
<dbReference type="InterPro" id="IPR001128">
    <property type="entry name" value="Cyt_P450"/>
</dbReference>
<dbReference type="GO" id="GO:0020037">
    <property type="term" value="F:heme binding"/>
    <property type="evidence" value="ECO:0007669"/>
    <property type="project" value="InterPro"/>
</dbReference>
<protein>
    <recommendedName>
        <fullName evidence="9">Cytochrome P450</fullName>
    </recommendedName>
</protein>
<keyword evidence="4" id="KW-0560">Oxidoreductase</keyword>
<evidence type="ECO:0000256" key="6">
    <source>
        <dbReference type="ARBA" id="ARBA00023033"/>
    </source>
</evidence>
<dbReference type="EMBL" id="JAFIMR010000016">
    <property type="protein sequence ID" value="KAI1868991.1"/>
    <property type="molecule type" value="Genomic_DNA"/>
</dbReference>
<name>A0A9P9WLQ1_9PEZI</name>
<dbReference type="PANTHER" id="PTHR24287:SF17">
    <property type="entry name" value="P450, PUTATIVE (EUROFUNG)-RELATED"/>
    <property type="match status" value="1"/>
</dbReference>
<comment type="caution">
    <text evidence="7">The sequence shown here is derived from an EMBL/GenBank/DDBJ whole genome shotgun (WGS) entry which is preliminary data.</text>
</comment>
<dbReference type="GO" id="GO:0005506">
    <property type="term" value="F:iron ion binding"/>
    <property type="evidence" value="ECO:0007669"/>
    <property type="project" value="InterPro"/>
</dbReference>
<comment type="cofactor">
    <cofactor evidence="1">
        <name>heme</name>
        <dbReference type="ChEBI" id="CHEBI:30413"/>
    </cofactor>
</comment>
<evidence type="ECO:0000313" key="8">
    <source>
        <dbReference type="Proteomes" id="UP000829685"/>
    </source>
</evidence>
<sequence length="97" mass="10641">MPRATNVLLESLRLYPVFPLMGRMALRDTILPVGGGPAQDGPIFVSKGTKVEVGYHALHRDPSAFGANVETFRPDRWNTISPGQWEFMGFGGGVRRA</sequence>
<proteinExistence type="inferred from homology"/>
<keyword evidence="6" id="KW-0503">Monooxygenase</keyword>
<evidence type="ECO:0000256" key="5">
    <source>
        <dbReference type="ARBA" id="ARBA00023004"/>
    </source>
</evidence>
<evidence type="ECO:0000256" key="4">
    <source>
        <dbReference type="ARBA" id="ARBA00023002"/>
    </source>
</evidence>
<comment type="similarity">
    <text evidence="2">Belongs to the cytochrome P450 family.</text>
</comment>
<keyword evidence="8" id="KW-1185">Reference proteome</keyword>
<evidence type="ECO:0000313" key="7">
    <source>
        <dbReference type="EMBL" id="KAI1868991.1"/>
    </source>
</evidence>
<evidence type="ECO:0000256" key="1">
    <source>
        <dbReference type="ARBA" id="ARBA00001971"/>
    </source>
</evidence>
<dbReference type="PANTHER" id="PTHR24287">
    <property type="entry name" value="P450, PUTATIVE (EUROFUNG)-RELATED"/>
    <property type="match status" value="1"/>
</dbReference>
<evidence type="ECO:0000256" key="2">
    <source>
        <dbReference type="ARBA" id="ARBA00010617"/>
    </source>
</evidence>
<accession>A0A9P9WLQ1</accession>
<evidence type="ECO:0008006" key="9">
    <source>
        <dbReference type="Google" id="ProtNLM"/>
    </source>
</evidence>
<dbReference type="AlphaFoldDB" id="A0A9P9WLQ1"/>